<dbReference type="RefSeq" id="WP_240605506.1">
    <property type="nucleotide sequence ID" value="NZ_BJUE01000003.1"/>
</dbReference>
<evidence type="ECO:0000256" key="2">
    <source>
        <dbReference type="SAM" id="Phobius"/>
    </source>
</evidence>
<dbReference type="Proteomes" id="UP000294641">
    <property type="component" value="Unassembled WGS sequence"/>
</dbReference>
<evidence type="ECO:0000313" key="6">
    <source>
        <dbReference type="Proteomes" id="UP000294641"/>
    </source>
</evidence>
<comment type="caution">
    <text evidence="3">The sequence shown here is derived from an EMBL/GenBank/DDBJ whole genome shotgun (WGS) entry which is preliminary data.</text>
</comment>
<keyword evidence="2" id="KW-0812">Transmembrane</keyword>
<dbReference type="Proteomes" id="UP000254330">
    <property type="component" value="Unassembled WGS sequence"/>
</dbReference>
<feature type="region of interest" description="Disordered" evidence="1">
    <location>
        <begin position="117"/>
        <end position="136"/>
    </location>
</feature>
<keyword evidence="2" id="KW-0472">Membrane</keyword>
<dbReference type="EMBL" id="UGNP01000001">
    <property type="protein sequence ID" value="STX09860.1"/>
    <property type="molecule type" value="Genomic_DNA"/>
</dbReference>
<feature type="transmembrane region" description="Helical" evidence="2">
    <location>
        <begin position="60"/>
        <end position="80"/>
    </location>
</feature>
<feature type="transmembrane region" description="Helical" evidence="2">
    <location>
        <begin position="30"/>
        <end position="48"/>
    </location>
</feature>
<dbReference type="AlphaFoldDB" id="A0A8B4QAW7"/>
<evidence type="ECO:0000256" key="1">
    <source>
        <dbReference type="SAM" id="MobiDB-lite"/>
    </source>
</evidence>
<reference evidence="3 5" key="1">
    <citation type="submission" date="2018-06" db="EMBL/GenBank/DDBJ databases">
        <authorList>
            <consortium name="Pathogen Informatics"/>
            <person name="Doyle S."/>
        </authorList>
    </citation>
    <scope>NUCLEOTIDE SEQUENCE [LARGE SCALE GENOMIC DNA]</scope>
    <source>
        <strain evidence="3 5">NCTC10597</strain>
    </source>
</reference>
<evidence type="ECO:0000313" key="3">
    <source>
        <dbReference type="EMBL" id="STX09860.1"/>
    </source>
</evidence>
<evidence type="ECO:0000313" key="4">
    <source>
        <dbReference type="EMBL" id="TDR41355.1"/>
    </source>
</evidence>
<feature type="transmembrane region" description="Helical" evidence="2">
    <location>
        <begin position="86"/>
        <end position="104"/>
    </location>
</feature>
<protein>
    <submittedName>
        <fullName evidence="3">Uncharacterized protein</fullName>
    </submittedName>
</protein>
<name>A0A8B4QAW7_9BACL</name>
<sequence length="136" mass="15965">MKLFRELLAYILVVVMLCMDFFSHWSVWTIIPKALLITLFIIGIIICFAPTKKLNLEQNFWLQLRVITFIVVMTLVLPLLGGKSEIGLSLTQPFFIIIAVLTVFQLRMQWKRVQQEKAKEEEIKKQQDRLKGKNQK</sequence>
<keyword evidence="2" id="KW-1133">Transmembrane helix</keyword>
<proteinExistence type="predicted"/>
<organism evidence="3 5">
    <name type="scientific">Kurthia zopfii</name>
    <dbReference type="NCBI Taxonomy" id="1650"/>
    <lineage>
        <taxon>Bacteria</taxon>
        <taxon>Bacillati</taxon>
        <taxon>Bacillota</taxon>
        <taxon>Bacilli</taxon>
        <taxon>Bacillales</taxon>
        <taxon>Caryophanaceae</taxon>
        <taxon>Kurthia</taxon>
    </lineage>
</organism>
<dbReference type="EMBL" id="SNZG01000006">
    <property type="protein sequence ID" value="TDR41355.1"/>
    <property type="molecule type" value="Genomic_DNA"/>
</dbReference>
<accession>A0A8B4QAW7</accession>
<evidence type="ECO:0000313" key="5">
    <source>
        <dbReference type="Proteomes" id="UP000254330"/>
    </source>
</evidence>
<reference evidence="4 6" key="2">
    <citation type="submission" date="2019-03" db="EMBL/GenBank/DDBJ databases">
        <title>Genomic Encyclopedia of Type Strains, Phase IV (KMG-IV): sequencing the most valuable type-strain genomes for metagenomic binning, comparative biology and taxonomic classification.</title>
        <authorList>
            <person name="Goeker M."/>
        </authorList>
    </citation>
    <scope>NUCLEOTIDE SEQUENCE [LARGE SCALE GENOMIC DNA]</scope>
    <source>
        <strain evidence="4 6">DSM 20580</strain>
    </source>
</reference>
<keyword evidence="6" id="KW-1185">Reference proteome</keyword>
<feature type="transmembrane region" description="Helical" evidence="2">
    <location>
        <begin position="7"/>
        <end position="24"/>
    </location>
</feature>
<gene>
    <name evidence="4" type="ORF">DFR61_10648</name>
    <name evidence="3" type="ORF">NCTC10597_01562</name>
</gene>